<dbReference type="EMBL" id="CAIIXF020000004">
    <property type="protein sequence ID" value="CAH1780697.1"/>
    <property type="molecule type" value="Genomic_DNA"/>
</dbReference>
<feature type="chain" id="PRO_5035837817" description="Fibrinogen C-terminal domain-containing protein" evidence="3">
    <location>
        <begin position="23"/>
        <end position="709"/>
    </location>
</feature>
<dbReference type="InterPro" id="IPR014716">
    <property type="entry name" value="Fibrinogen_a/b/g_C_1"/>
</dbReference>
<dbReference type="PROSITE" id="PS51257">
    <property type="entry name" value="PROKAR_LIPOPROTEIN"/>
    <property type="match status" value="1"/>
</dbReference>
<evidence type="ECO:0000256" key="3">
    <source>
        <dbReference type="SAM" id="SignalP"/>
    </source>
</evidence>
<evidence type="ECO:0000259" key="4">
    <source>
        <dbReference type="PROSITE" id="PS51406"/>
    </source>
</evidence>
<proteinExistence type="predicted"/>
<dbReference type="PANTHER" id="PTHR19143">
    <property type="entry name" value="FIBRINOGEN/TENASCIN/ANGIOPOEITIN"/>
    <property type="match status" value="1"/>
</dbReference>
<gene>
    <name evidence="5" type="ORF">OFUS_LOCUS7355</name>
</gene>
<keyword evidence="1" id="KW-0175">Coiled coil</keyword>
<organism evidence="5 6">
    <name type="scientific">Owenia fusiformis</name>
    <name type="common">Polychaete worm</name>
    <dbReference type="NCBI Taxonomy" id="6347"/>
    <lineage>
        <taxon>Eukaryota</taxon>
        <taxon>Metazoa</taxon>
        <taxon>Spiralia</taxon>
        <taxon>Lophotrochozoa</taxon>
        <taxon>Annelida</taxon>
        <taxon>Polychaeta</taxon>
        <taxon>Sedentaria</taxon>
        <taxon>Canalipalpata</taxon>
        <taxon>Sabellida</taxon>
        <taxon>Oweniida</taxon>
        <taxon>Oweniidae</taxon>
        <taxon>Owenia</taxon>
    </lineage>
</organism>
<feature type="domain" description="Fibrinogen C-terminal" evidence="4">
    <location>
        <begin position="184"/>
        <end position="318"/>
    </location>
</feature>
<name>A0A8S4NIR8_OWEFU</name>
<feature type="region of interest" description="Disordered" evidence="2">
    <location>
        <begin position="387"/>
        <end position="407"/>
    </location>
</feature>
<dbReference type="Proteomes" id="UP000749559">
    <property type="component" value="Unassembled WGS sequence"/>
</dbReference>
<evidence type="ECO:0000256" key="2">
    <source>
        <dbReference type="SAM" id="MobiDB-lite"/>
    </source>
</evidence>
<accession>A0A8S4NIR8</accession>
<feature type="signal peptide" evidence="3">
    <location>
        <begin position="1"/>
        <end position="22"/>
    </location>
</feature>
<dbReference type="GO" id="GO:0005615">
    <property type="term" value="C:extracellular space"/>
    <property type="evidence" value="ECO:0007669"/>
    <property type="project" value="TreeGrafter"/>
</dbReference>
<dbReference type="SUPFAM" id="SSF56496">
    <property type="entry name" value="Fibrinogen C-terminal domain-like"/>
    <property type="match status" value="2"/>
</dbReference>
<feature type="coiled-coil region" evidence="1">
    <location>
        <begin position="51"/>
        <end position="85"/>
    </location>
</feature>
<reference evidence="5" key="1">
    <citation type="submission" date="2022-03" db="EMBL/GenBank/DDBJ databases">
        <authorList>
            <person name="Martin C."/>
        </authorList>
    </citation>
    <scope>NUCLEOTIDE SEQUENCE</scope>
</reference>
<feature type="compositionally biased region" description="Basic and acidic residues" evidence="2">
    <location>
        <begin position="387"/>
        <end position="405"/>
    </location>
</feature>
<protein>
    <recommendedName>
        <fullName evidence="4">Fibrinogen C-terminal domain-containing protein</fullName>
    </recommendedName>
</protein>
<dbReference type="Gene3D" id="1.20.5.170">
    <property type="match status" value="1"/>
</dbReference>
<evidence type="ECO:0000313" key="6">
    <source>
        <dbReference type="Proteomes" id="UP000749559"/>
    </source>
</evidence>
<dbReference type="InterPro" id="IPR036056">
    <property type="entry name" value="Fibrinogen-like_C"/>
</dbReference>
<evidence type="ECO:0000313" key="5">
    <source>
        <dbReference type="EMBL" id="CAH1780697.1"/>
    </source>
</evidence>
<dbReference type="SMART" id="SM00186">
    <property type="entry name" value="FBG"/>
    <property type="match status" value="2"/>
</dbReference>
<dbReference type="PROSITE" id="PS51406">
    <property type="entry name" value="FIBRINOGEN_C_2"/>
    <property type="match status" value="2"/>
</dbReference>
<comment type="caution">
    <text evidence="5">The sequence shown here is derived from an EMBL/GenBank/DDBJ whole genome shotgun (WGS) entry which is preliminary data.</text>
</comment>
<evidence type="ECO:0000256" key="1">
    <source>
        <dbReference type="SAM" id="Coils"/>
    </source>
</evidence>
<sequence>MKHGLAYGFAILWLSCFSVSRAGNLEKAIQLLIEKLKIDLKEDSSSIRDVVSNLRDVVSNLRDDVSNLRDDVSNLRDDVSNLRDGQSDIRDINFILMKHLDERISGNIVINDTKADIPVISDACSKAATMFETIQDQLRSFPKKCPFDVGGNCSKAFGADTVKEDLDMLKEQMKKLADVCKTESDVEIYKEPCTNATLSISEDCFGRPDGVHIILTKRGKQFLAMCEAGWLIIAHRYDGSVDFNKVWESYKLGFGKVWKEHFIGFENILSLLQQKRYKARFDLTTWENETGYAEYHTFDINDEKYKYRINIDGYSGTAVSRAGKLESAIQLLIEKLKIDLKEDSSSIRDEIANLRDDVSNLRDDQSNLRDGQSDIRDNIFEMKKQLDEHTNDNIAKTDTDPKADDPVFSDGCNKSTTMFQTIQDQLKSFQQNCPKDEISVSRPVDDGEPCNNATLPVSEDCFGQSDGVLIILNKIGKPFLARCEAGWLIIAHRYDASVDFNLDWDYYKHGFGNIWKEHFIGLENIVSVLLQKRYKARFDLTTWENETGYAEYQTFDFNDKKDKYRITIDSYSGTAGDSMKYSNHMRFTTKDSDNDNYVGNCALVFGEPHWYDTCGNDVKGSIFGMYSKTPKCSKEKKEETVLCMYSSCRMLVVKHDALDTCSKDNCARKKNAFSGDYNCKKLNNFLTIVFWLFRFGTNHLHSLYGKSIE</sequence>
<dbReference type="Pfam" id="PF00147">
    <property type="entry name" value="Fibrinogen_C"/>
    <property type="match status" value="2"/>
</dbReference>
<dbReference type="InterPro" id="IPR050373">
    <property type="entry name" value="Fibrinogen_C-term_domain"/>
</dbReference>
<keyword evidence="3" id="KW-0732">Signal</keyword>
<feature type="coiled-coil region" evidence="1">
    <location>
        <begin position="337"/>
        <end position="364"/>
    </location>
</feature>
<dbReference type="InterPro" id="IPR002181">
    <property type="entry name" value="Fibrinogen_a/b/g_C_dom"/>
</dbReference>
<feature type="domain" description="Fibrinogen C-terminal" evidence="4">
    <location>
        <begin position="452"/>
        <end position="615"/>
    </location>
</feature>
<keyword evidence="6" id="KW-1185">Reference proteome</keyword>
<dbReference type="AlphaFoldDB" id="A0A8S4NIR8"/>
<dbReference type="OrthoDB" id="6145874at2759"/>
<dbReference type="Gene3D" id="3.90.215.10">
    <property type="entry name" value="Gamma Fibrinogen, chain A, domain 1"/>
    <property type="match status" value="2"/>
</dbReference>